<dbReference type="OrthoDB" id="10267031at2759"/>
<dbReference type="PANTHER" id="PTHR15350:SF2">
    <property type="entry name" value="EUKARYOTIC TRANSLATION INITIATION FACTOR 3 SUBUNIT M"/>
    <property type="match status" value="1"/>
</dbReference>
<accession>A0A9P0QPH0</accession>
<reference evidence="1" key="1">
    <citation type="submission" date="2022-03" db="EMBL/GenBank/DDBJ databases">
        <authorList>
            <person name="Legras J.-L."/>
            <person name="Devillers H."/>
            <person name="Grondin C."/>
        </authorList>
    </citation>
    <scope>NUCLEOTIDE SEQUENCE</scope>
    <source>
        <strain evidence="1">CLIB 1423</strain>
    </source>
</reference>
<evidence type="ECO:0000313" key="1">
    <source>
        <dbReference type="EMBL" id="CAH2353058.1"/>
    </source>
</evidence>
<dbReference type="InterPro" id="IPR045237">
    <property type="entry name" value="COPS7/eIF3m"/>
</dbReference>
<evidence type="ECO:0000313" key="2">
    <source>
        <dbReference type="Proteomes" id="UP000837801"/>
    </source>
</evidence>
<organism evidence="1 2">
    <name type="scientific">[Candida] railenensis</name>
    <dbReference type="NCBI Taxonomy" id="45579"/>
    <lineage>
        <taxon>Eukaryota</taxon>
        <taxon>Fungi</taxon>
        <taxon>Dikarya</taxon>
        <taxon>Ascomycota</taxon>
        <taxon>Saccharomycotina</taxon>
        <taxon>Pichiomycetes</taxon>
        <taxon>Debaryomycetaceae</taxon>
        <taxon>Kurtzmaniella</taxon>
    </lineage>
</organism>
<dbReference type="Proteomes" id="UP000837801">
    <property type="component" value="Unassembled WGS sequence"/>
</dbReference>
<dbReference type="GO" id="GO:0002183">
    <property type="term" value="P:cytoplasmic translational initiation"/>
    <property type="evidence" value="ECO:0007669"/>
    <property type="project" value="TreeGrafter"/>
</dbReference>
<proteinExistence type="predicted"/>
<dbReference type="PANTHER" id="PTHR15350">
    <property type="entry name" value="COP9 SIGNALOSOME COMPLEX SUBUNIT 7/DENDRITIC CELL PROTEIN GA17"/>
    <property type="match status" value="1"/>
</dbReference>
<dbReference type="AlphaFoldDB" id="A0A9P0QPH0"/>
<comment type="caution">
    <text evidence="1">The sequence shown here is derived from an EMBL/GenBank/DDBJ whole genome shotgun (WGS) entry which is preliminary data.</text>
</comment>
<sequence>MQSVIIVEQELKDSVKGYGQILDTANENKSRSESLDKYIDQEGKITDKLGLSNEIFESIVDLAKLSDKEFEPTFNLAVYILIELTGSMTEVLDKYPTLLTQLTNINPAKQPTLRDRKSIKASSILSLLNNIFNFLPETSKYRIEVVSKILSIVKDSQLNFNIVSQAIGQNLVQWLTTAGASEDEIRSIFWQFISLDNVEYSLETLQVIKKFTSNYKVVKLEELHSLIDFAFKTEVVDVSFLVNSNVSEAIQQYKSSDELVALFDKYVHGEIIQSPSQYPSVTEKSKILALTKFFAESNGVFVFKYADFPSTLVSSPIELETLLIKSIKAGVIEGKLNQLNESFYLTRANRFVLAGSSEDNTKNWEAVEKVLHDWKNSLHNIKDIVNTSRENIVNNQG</sequence>
<dbReference type="GO" id="GO:0005852">
    <property type="term" value="C:eukaryotic translation initiation factor 3 complex"/>
    <property type="evidence" value="ECO:0007669"/>
    <property type="project" value="TreeGrafter"/>
</dbReference>
<gene>
    <name evidence="1" type="ORF">CLIB1423_09S01860</name>
</gene>
<name>A0A9P0QPH0_9ASCO</name>
<evidence type="ECO:0008006" key="3">
    <source>
        <dbReference type="Google" id="ProtNLM"/>
    </source>
</evidence>
<keyword evidence="2" id="KW-1185">Reference proteome</keyword>
<protein>
    <recommendedName>
        <fullName evidence="3">PCI domain-containing protein</fullName>
    </recommendedName>
</protein>
<dbReference type="EMBL" id="CAKXYY010000009">
    <property type="protein sequence ID" value="CAH2353058.1"/>
    <property type="molecule type" value="Genomic_DNA"/>
</dbReference>